<dbReference type="InterPro" id="IPR014752">
    <property type="entry name" value="Arrestin-like_C"/>
</dbReference>
<keyword evidence="3" id="KW-1185">Reference proteome</keyword>
<reference evidence="2 3" key="1">
    <citation type="submission" date="2020-08" db="EMBL/GenBank/DDBJ databases">
        <authorList>
            <person name="Newling K."/>
            <person name="Davey J."/>
            <person name="Forrester S."/>
        </authorList>
    </citation>
    <scope>NUCLEOTIDE SEQUENCE [LARGE SCALE GENOMIC DNA]</scope>
    <source>
        <strain evidence="3">Crithidia deanei Carvalho (ATCC PRA-265)</strain>
    </source>
</reference>
<gene>
    <name evidence="2" type="ORF">ADEAN_000208900</name>
</gene>
<organism evidence="2 3">
    <name type="scientific">Angomonas deanei</name>
    <dbReference type="NCBI Taxonomy" id="59799"/>
    <lineage>
        <taxon>Eukaryota</taxon>
        <taxon>Discoba</taxon>
        <taxon>Euglenozoa</taxon>
        <taxon>Kinetoplastea</taxon>
        <taxon>Metakinetoplastina</taxon>
        <taxon>Trypanosomatida</taxon>
        <taxon>Trypanosomatidae</taxon>
        <taxon>Strigomonadinae</taxon>
        <taxon>Angomonas</taxon>
    </lineage>
</organism>
<feature type="region of interest" description="Disordered" evidence="1">
    <location>
        <begin position="443"/>
        <end position="469"/>
    </location>
</feature>
<proteinExistence type="predicted"/>
<evidence type="ECO:0000313" key="2">
    <source>
        <dbReference type="EMBL" id="CAD2214638.1"/>
    </source>
</evidence>
<evidence type="ECO:0000313" key="3">
    <source>
        <dbReference type="Proteomes" id="UP000515908"/>
    </source>
</evidence>
<evidence type="ECO:0000256" key="1">
    <source>
        <dbReference type="SAM" id="MobiDB-lite"/>
    </source>
</evidence>
<dbReference type="VEuPathDB" id="TriTrypDB:ADEAN_000208900"/>
<dbReference type="AlphaFoldDB" id="A0A7G2C4B3"/>
<sequence>MPFETSIHLAPNSLAGRKYIPGETVKGMVRLRCEGKCPGDLSSLQLVMMGTESISCGFEQSPTHVYFSKSITLAGQETEAQHRESIESRDRMIAYLLKNGRVALSGLVLDTHGNTYQEYLASDAQGTPEGDSRVPGGAAGEILREEILMDYPMRQNYSPGRAEEVGSLSLQSNLPYEFHFAFVIPPWCPPSFSFNTPEVSGLMQYKVQLIAVSGTGGKQERLSSKLFTVVSATPKRELLQAHERTNLRPVLSVTQRFRTFKKSSFARFFSPSPQGIIDIKVRFMGSACLVLRDTKTEAIAQLVHGGRSEAAASADPNGDYSGTFGTTVMGSVVRADSETIQPTTHSGAYRSFTPVKVLRLRVTVANGGFRARNTPADGDSDTIHRAKVSLYAKIRVKREGDLFDLVCRPICLAEDELQGSIPYGASSSFDVRLRLPPAFAVDKGAHSPTEVRSPKSPFRRSTTDTIGLSPPLGIQTSRVTVVSSLQVTFPDMKVAQEGELPDNLICLSEAVDLKDVVPNLPAQYKQEMDGT</sequence>
<dbReference type="EMBL" id="LR877147">
    <property type="protein sequence ID" value="CAD2214638.1"/>
    <property type="molecule type" value="Genomic_DNA"/>
</dbReference>
<dbReference type="Proteomes" id="UP000515908">
    <property type="component" value="Chromosome 03"/>
</dbReference>
<name>A0A7G2C4B3_9TRYP</name>
<dbReference type="Gene3D" id="2.60.40.640">
    <property type="match status" value="1"/>
</dbReference>
<accession>A0A7G2C4B3</accession>
<evidence type="ECO:0008006" key="4">
    <source>
        <dbReference type="Google" id="ProtNLM"/>
    </source>
</evidence>
<protein>
    <recommendedName>
        <fullName evidence="4">Arrestin (Or S-antigen), N-terminal domain containing protein</fullName>
    </recommendedName>
</protein>